<dbReference type="EMBL" id="CP111013">
    <property type="protein sequence ID" value="WAQ96458.1"/>
    <property type="molecule type" value="Genomic_DNA"/>
</dbReference>
<reference evidence="2" key="1">
    <citation type="submission" date="2022-11" db="EMBL/GenBank/DDBJ databases">
        <title>Centuries of genome instability and evolution in soft-shell clam transmissible cancer (bioRxiv).</title>
        <authorList>
            <person name="Hart S.F.M."/>
            <person name="Yonemitsu M.A."/>
            <person name="Giersch R.M."/>
            <person name="Beal B.F."/>
            <person name="Arriagada G."/>
            <person name="Davis B.W."/>
            <person name="Ostrander E.A."/>
            <person name="Goff S.P."/>
            <person name="Metzger M.J."/>
        </authorList>
    </citation>
    <scope>NUCLEOTIDE SEQUENCE</scope>
    <source>
        <strain evidence="2">MELC-2E11</strain>
        <tissue evidence="2">Siphon/mantle</tissue>
    </source>
</reference>
<keyword evidence="1" id="KW-0472">Membrane</keyword>
<dbReference type="Proteomes" id="UP001164746">
    <property type="component" value="Chromosome 2"/>
</dbReference>
<name>A0ABY7DHQ2_MYAAR</name>
<organism evidence="2 3">
    <name type="scientific">Mya arenaria</name>
    <name type="common">Soft-shell clam</name>
    <dbReference type="NCBI Taxonomy" id="6604"/>
    <lineage>
        <taxon>Eukaryota</taxon>
        <taxon>Metazoa</taxon>
        <taxon>Spiralia</taxon>
        <taxon>Lophotrochozoa</taxon>
        <taxon>Mollusca</taxon>
        <taxon>Bivalvia</taxon>
        <taxon>Autobranchia</taxon>
        <taxon>Heteroconchia</taxon>
        <taxon>Euheterodonta</taxon>
        <taxon>Imparidentia</taxon>
        <taxon>Neoheterodontei</taxon>
        <taxon>Myida</taxon>
        <taxon>Myoidea</taxon>
        <taxon>Myidae</taxon>
        <taxon>Mya</taxon>
    </lineage>
</organism>
<feature type="transmembrane region" description="Helical" evidence="1">
    <location>
        <begin position="12"/>
        <end position="31"/>
    </location>
</feature>
<keyword evidence="1" id="KW-0812">Transmembrane</keyword>
<sequence length="300" mass="33638">MVVCHLVNGYNVVVPLAIQLLRIITSQYLQFMLGFSPPRTINVATFLLFHIITIHGFLIIYYLQLLTFTTKGQHHFLLLTHNLQHFSVSGKRYNGHDFPSLGVQYVYKPCLLICDGLVPVECPMLRKPSTAVRTDKRLLTRVHSIVSYNGALLSESTMAEAPPPSSELVGISSSCLTAVWAALCRSGTGDNAISHLLDAFNDYVAREREREKERRFLRVDKVLDGVVSSHIMVPNNLVANNLIIHHLLINMLHRLRKTIKYVLKGLDVILYSLMVSSTATTSLPSDTMVTIATSPYQQHT</sequence>
<keyword evidence="3" id="KW-1185">Reference proteome</keyword>
<evidence type="ECO:0000313" key="2">
    <source>
        <dbReference type="EMBL" id="WAQ96458.1"/>
    </source>
</evidence>
<feature type="transmembrane region" description="Helical" evidence="1">
    <location>
        <begin position="43"/>
        <end position="63"/>
    </location>
</feature>
<evidence type="ECO:0000256" key="1">
    <source>
        <dbReference type="SAM" id="Phobius"/>
    </source>
</evidence>
<keyword evidence="1" id="KW-1133">Transmembrane helix</keyword>
<protein>
    <submittedName>
        <fullName evidence="2">Uncharacterized protein</fullName>
    </submittedName>
</protein>
<proteinExistence type="predicted"/>
<accession>A0ABY7DHQ2</accession>
<gene>
    <name evidence="2" type="ORF">MAR_029148</name>
</gene>
<evidence type="ECO:0000313" key="3">
    <source>
        <dbReference type="Proteomes" id="UP001164746"/>
    </source>
</evidence>